<dbReference type="Proteomes" id="UP001055439">
    <property type="component" value="Chromosome 8"/>
</dbReference>
<dbReference type="PANTHER" id="PTHR35995">
    <property type="entry name" value="OS04G0690500 PROTEIN"/>
    <property type="match status" value="1"/>
</dbReference>
<dbReference type="Pfam" id="PF05340">
    <property type="entry name" value="DUF740"/>
    <property type="match status" value="1"/>
</dbReference>
<organism evidence="1 2">
    <name type="scientific">Musa troglodytarum</name>
    <name type="common">fe'i banana</name>
    <dbReference type="NCBI Taxonomy" id="320322"/>
    <lineage>
        <taxon>Eukaryota</taxon>
        <taxon>Viridiplantae</taxon>
        <taxon>Streptophyta</taxon>
        <taxon>Embryophyta</taxon>
        <taxon>Tracheophyta</taxon>
        <taxon>Spermatophyta</taxon>
        <taxon>Magnoliopsida</taxon>
        <taxon>Liliopsida</taxon>
        <taxon>Zingiberales</taxon>
        <taxon>Musaceae</taxon>
        <taxon>Musa</taxon>
    </lineage>
</organism>
<dbReference type="PANTHER" id="PTHR35995:SF1">
    <property type="entry name" value="OS04G0690500 PROTEIN"/>
    <property type="match status" value="1"/>
</dbReference>
<proteinExistence type="predicted"/>
<protein>
    <submittedName>
        <fullName evidence="1">Uncharacterized protein</fullName>
    </submittedName>
</protein>
<evidence type="ECO:0000313" key="1">
    <source>
        <dbReference type="EMBL" id="URE28890.1"/>
    </source>
</evidence>
<accession>A0A9E7H8Q8</accession>
<dbReference type="AlphaFoldDB" id="A0A9E7H8Q8"/>
<dbReference type="OrthoDB" id="1924480at2759"/>
<dbReference type="EMBL" id="CP097510">
    <property type="protein sequence ID" value="URE28890.1"/>
    <property type="molecule type" value="Genomic_DNA"/>
</dbReference>
<dbReference type="InterPro" id="IPR008004">
    <property type="entry name" value="OCTOPUS-like"/>
</dbReference>
<gene>
    <name evidence="1" type="ORF">MUK42_16226</name>
</gene>
<sequence>MALKVKSLDDFLYQPILCSSHLPPLLHCSPTNMTDFRENKQCCHFHPKQLVVGICARCLRDRLLLLESKQAHLPRTKDGIRSFRVSKRKSIIALPKVFALGSFIHLLEPHHRENKDRSEDEASIDSLEDSFITMKFEDEGQASWNADSKSKSVESSARTALVEHSNPGGALRWRKRIGQLLQLGRWKRSNKASACHAGFRGKVEGVKGRRGWMRSLTRRTTSSG</sequence>
<evidence type="ECO:0000313" key="2">
    <source>
        <dbReference type="Proteomes" id="UP001055439"/>
    </source>
</evidence>
<reference evidence="1" key="1">
    <citation type="submission" date="2022-05" db="EMBL/GenBank/DDBJ databases">
        <title>The Musa troglodytarum L. genome provides insights into the mechanism of non-climacteric behaviour and enrichment of carotenoids.</title>
        <authorList>
            <person name="Wang J."/>
        </authorList>
    </citation>
    <scope>NUCLEOTIDE SEQUENCE</scope>
    <source>
        <tissue evidence="1">Leaf</tissue>
    </source>
</reference>
<keyword evidence="2" id="KW-1185">Reference proteome</keyword>
<name>A0A9E7H8Q8_9LILI</name>